<proteinExistence type="predicted"/>
<feature type="region of interest" description="Disordered" evidence="1">
    <location>
        <begin position="540"/>
        <end position="700"/>
    </location>
</feature>
<dbReference type="OrthoDB" id="26491at2759"/>
<feature type="region of interest" description="Disordered" evidence="1">
    <location>
        <begin position="81"/>
        <end position="102"/>
    </location>
</feature>
<feature type="compositionally biased region" description="Polar residues" evidence="1">
    <location>
        <begin position="595"/>
        <end position="607"/>
    </location>
</feature>
<keyword evidence="3" id="KW-0540">Nuclease</keyword>
<dbReference type="PANTHER" id="PTHR11081">
    <property type="entry name" value="FLAP ENDONUCLEASE FAMILY MEMBER"/>
    <property type="match status" value="1"/>
</dbReference>
<feature type="region of interest" description="Disordered" evidence="1">
    <location>
        <begin position="140"/>
        <end position="161"/>
    </location>
</feature>
<gene>
    <name evidence="3" type="ORF">SEMRO_2397_G326080.1</name>
</gene>
<dbReference type="InterPro" id="IPR029060">
    <property type="entry name" value="PIN-like_dom_sf"/>
</dbReference>
<feature type="compositionally biased region" description="Low complexity" evidence="1">
    <location>
        <begin position="277"/>
        <end position="305"/>
    </location>
</feature>
<dbReference type="PANTHER" id="PTHR11081:SF65">
    <property type="entry name" value="DNA DAMAGE-INDUCIBLE PROTEIN DIN7-RELATED"/>
    <property type="match status" value="1"/>
</dbReference>
<dbReference type="Gene3D" id="1.10.150.20">
    <property type="entry name" value="5' to 3' exonuclease, C-terminal subdomain"/>
    <property type="match status" value="1"/>
</dbReference>
<feature type="region of interest" description="Disordered" evidence="1">
    <location>
        <begin position="271"/>
        <end position="312"/>
    </location>
</feature>
<feature type="compositionally biased region" description="Basic and acidic residues" evidence="1">
    <location>
        <begin position="152"/>
        <end position="161"/>
    </location>
</feature>
<keyword evidence="3" id="KW-0269">Exonuclease</keyword>
<evidence type="ECO:0000259" key="2">
    <source>
        <dbReference type="SMART" id="SM00484"/>
    </source>
</evidence>
<dbReference type="Gene3D" id="3.40.50.1010">
    <property type="entry name" value="5'-nuclease"/>
    <property type="match status" value="1"/>
</dbReference>
<evidence type="ECO:0000313" key="4">
    <source>
        <dbReference type="Proteomes" id="UP001153069"/>
    </source>
</evidence>
<keyword evidence="4" id="KW-1185">Reference proteome</keyword>
<dbReference type="SUPFAM" id="SSF88723">
    <property type="entry name" value="PIN domain-like"/>
    <property type="match status" value="1"/>
</dbReference>
<feature type="compositionally biased region" description="Basic and acidic residues" evidence="1">
    <location>
        <begin position="89"/>
        <end position="102"/>
    </location>
</feature>
<dbReference type="Proteomes" id="UP001153069">
    <property type="component" value="Unassembled WGS sequence"/>
</dbReference>
<feature type="compositionally biased region" description="Polar residues" evidence="1">
    <location>
        <begin position="633"/>
        <end position="657"/>
    </location>
</feature>
<dbReference type="SUPFAM" id="SSF47807">
    <property type="entry name" value="5' to 3' exonuclease, C-terminal subdomain"/>
    <property type="match status" value="1"/>
</dbReference>
<dbReference type="AlphaFoldDB" id="A0A9N8F1W0"/>
<dbReference type="InterPro" id="IPR006086">
    <property type="entry name" value="XPG-I_dom"/>
</dbReference>
<reference evidence="3" key="1">
    <citation type="submission" date="2020-06" db="EMBL/GenBank/DDBJ databases">
        <authorList>
            <consortium name="Plant Systems Biology data submission"/>
        </authorList>
    </citation>
    <scope>NUCLEOTIDE SEQUENCE</scope>
    <source>
        <strain evidence="3">D6</strain>
    </source>
</reference>
<name>A0A9N8F1W0_9STRA</name>
<evidence type="ECO:0000256" key="1">
    <source>
        <dbReference type="SAM" id="MobiDB-lite"/>
    </source>
</evidence>
<keyword evidence="3" id="KW-0378">Hydrolase</keyword>
<feature type="domain" description="XPG-I" evidence="2">
    <location>
        <begin position="214"/>
        <end position="283"/>
    </location>
</feature>
<organism evidence="3 4">
    <name type="scientific">Seminavis robusta</name>
    <dbReference type="NCBI Taxonomy" id="568900"/>
    <lineage>
        <taxon>Eukaryota</taxon>
        <taxon>Sar</taxon>
        <taxon>Stramenopiles</taxon>
        <taxon>Ochrophyta</taxon>
        <taxon>Bacillariophyta</taxon>
        <taxon>Bacillariophyceae</taxon>
        <taxon>Bacillariophycidae</taxon>
        <taxon>Naviculales</taxon>
        <taxon>Naviculaceae</taxon>
        <taxon>Seminavis</taxon>
    </lineage>
</organism>
<dbReference type="GO" id="GO:0004527">
    <property type="term" value="F:exonuclease activity"/>
    <property type="evidence" value="ECO:0007669"/>
    <property type="project" value="UniProtKB-KW"/>
</dbReference>
<dbReference type="InterPro" id="IPR036279">
    <property type="entry name" value="5-3_exonuclease_C_sf"/>
</dbReference>
<feature type="compositionally biased region" description="Basic and acidic residues" evidence="1">
    <location>
        <begin position="610"/>
        <end position="625"/>
    </location>
</feature>
<protein>
    <submittedName>
        <fullName evidence="3">Exonuclease 1</fullName>
    </submittedName>
</protein>
<accession>A0A9N8F1W0</accession>
<dbReference type="Pfam" id="PF00867">
    <property type="entry name" value="XPG_I"/>
    <property type="match status" value="1"/>
</dbReference>
<comment type="caution">
    <text evidence="3">The sequence shown here is derived from an EMBL/GenBank/DDBJ whole genome shotgun (WGS) entry which is preliminary data.</text>
</comment>
<dbReference type="GO" id="GO:0017108">
    <property type="term" value="F:5'-flap endonuclease activity"/>
    <property type="evidence" value="ECO:0007669"/>
    <property type="project" value="TreeGrafter"/>
</dbReference>
<evidence type="ECO:0000313" key="3">
    <source>
        <dbReference type="EMBL" id="CAB9529079.1"/>
    </source>
</evidence>
<feature type="compositionally biased region" description="Basic and acidic residues" evidence="1">
    <location>
        <begin position="667"/>
        <end position="684"/>
    </location>
</feature>
<dbReference type="SMART" id="SM00484">
    <property type="entry name" value="XPGI"/>
    <property type="match status" value="1"/>
</dbReference>
<dbReference type="InterPro" id="IPR006084">
    <property type="entry name" value="XPG/Rad2"/>
</dbReference>
<sequence length="700" mass="79279">MGIVDFLPTVLAAAATDVDLRKYRDGIGMTVRTGRKRQRIRRPLRIGVDIAGWIYRATMRYGNMLADENHLSNYGRYQLMQQQQQQNQKDNDNKKDNNKKDDDQVVQQYVANCCLHVMERLQSLQKETNAELLAVLDGDTPPIKKATTTQRSEARRENERVRDAPMDMTTATNSENSSKEAVQKMERERTKANKRAGAGKHFSRIVEELIYALRINQIPFLVAPYEADGQLAWLSNEKFIDLVITEDSDMVAQGGKCMLYKYKDMETRCDPPIIQQTPTSNNCNQNDNNNQQKTNNKDPQQTTNDNKPKRSFVPRGKLLLRDDLGAVTISRASGAGQPSLCLRDLSDAALAVMFVAAGCDYWDSLKGIGLKTACDIVNRAFLQPIKDELSPLDVVFQQLFQRTYDRNIYAGNDNLQKKYKEGFLAALVLYRHPIVYNPFKQTCEIAHLDTFDPELMSYDSYRNLLEDEERLKNILGEIIEAPMATFIAEGWVSSRSKRLFEMSKKVEKLPKALQQHFHLEDPTNDLDDANDKQGVEDVAMTEAPSDDKAAPTNDEEDEETQPDPMALDTQPLAQASPTPARRSEKGSSRERNNTTEDSLMNLDTQPLTKEPQHDVKDTNKRGKFDDADEEMNLDTQPLTHEPLTQETLPYKATNNSGKFADAEESLEPEKPVETPEKKNGKELDSQETPPDSMGLDTQPI</sequence>
<feature type="compositionally biased region" description="Basic and acidic residues" evidence="1">
    <location>
        <begin position="581"/>
        <end position="594"/>
    </location>
</feature>
<dbReference type="EMBL" id="CAICTM010002395">
    <property type="protein sequence ID" value="CAB9529079.1"/>
    <property type="molecule type" value="Genomic_DNA"/>
</dbReference>
<dbReference type="PRINTS" id="PR00853">
    <property type="entry name" value="XPGRADSUPER"/>
</dbReference>